<accession>A0A917H2V0</accession>
<evidence type="ECO:0000256" key="4">
    <source>
        <dbReference type="ARBA" id="ARBA00022989"/>
    </source>
</evidence>
<dbReference type="EMBL" id="BMHY01000003">
    <property type="protein sequence ID" value="GGG66204.1"/>
    <property type="molecule type" value="Genomic_DNA"/>
</dbReference>
<name>A0A917H2V0_9BACL</name>
<evidence type="ECO:0000313" key="8">
    <source>
        <dbReference type="EMBL" id="GGG66204.1"/>
    </source>
</evidence>
<dbReference type="Proteomes" id="UP000600247">
    <property type="component" value="Unassembled WGS sequence"/>
</dbReference>
<evidence type="ECO:0000259" key="7">
    <source>
        <dbReference type="PROSITE" id="PS50850"/>
    </source>
</evidence>
<reference evidence="8 9" key="1">
    <citation type="journal article" date="2014" name="Int. J. Syst. Evol. Microbiol.">
        <title>Complete genome sequence of Corynebacterium casei LMG S-19264T (=DSM 44701T), isolated from a smear-ripened cheese.</title>
        <authorList>
            <consortium name="US DOE Joint Genome Institute (JGI-PGF)"/>
            <person name="Walter F."/>
            <person name="Albersmeier A."/>
            <person name="Kalinowski J."/>
            <person name="Ruckert C."/>
        </authorList>
    </citation>
    <scope>NUCLEOTIDE SEQUENCE [LARGE SCALE GENOMIC DNA]</scope>
    <source>
        <strain evidence="8 9">CGMCC 1.15286</strain>
    </source>
</reference>
<dbReference type="InterPro" id="IPR020846">
    <property type="entry name" value="MFS_dom"/>
</dbReference>
<evidence type="ECO:0000256" key="3">
    <source>
        <dbReference type="ARBA" id="ARBA00022692"/>
    </source>
</evidence>
<evidence type="ECO:0000256" key="6">
    <source>
        <dbReference type="SAM" id="Phobius"/>
    </source>
</evidence>
<dbReference type="Pfam" id="PF07690">
    <property type="entry name" value="MFS_1"/>
    <property type="match status" value="1"/>
</dbReference>
<keyword evidence="5 6" id="KW-0472">Membrane</keyword>
<dbReference type="RefSeq" id="WP_188888936.1">
    <property type="nucleotide sequence ID" value="NZ_BMHY01000003.1"/>
</dbReference>
<feature type="transmembrane region" description="Helical" evidence="6">
    <location>
        <begin position="75"/>
        <end position="93"/>
    </location>
</feature>
<dbReference type="PANTHER" id="PTHR23531:SF2">
    <property type="entry name" value="PERMEASE"/>
    <property type="match status" value="1"/>
</dbReference>
<dbReference type="CDD" id="cd17489">
    <property type="entry name" value="MFS_YfcJ_like"/>
    <property type="match status" value="1"/>
</dbReference>
<feature type="transmembrane region" description="Helical" evidence="6">
    <location>
        <begin position="133"/>
        <end position="155"/>
    </location>
</feature>
<comment type="subcellular location">
    <subcellularLocation>
        <location evidence="1">Cell membrane</location>
        <topology evidence="1">Multi-pass membrane protein</topology>
    </subcellularLocation>
</comment>
<feature type="transmembrane region" description="Helical" evidence="6">
    <location>
        <begin position="255"/>
        <end position="274"/>
    </location>
</feature>
<feature type="domain" description="Major facilitator superfamily (MFS) profile" evidence="7">
    <location>
        <begin position="9"/>
        <end position="399"/>
    </location>
</feature>
<dbReference type="GO" id="GO:0005886">
    <property type="term" value="C:plasma membrane"/>
    <property type="evidence" value="ECO:0007669"/>
    <property type="project" value="UniProtKB-SubCell"/>
</dbReference>
<feature type="transmembrane region" description="Helical" evidence="6">
    <location>
        <begin position="286"/>
        <end position="304"/>
    </location>
</feature>
<feature type="transmembrane region" description="Helical" evidence="6">
    <location>
        <begin position="45"/>
        <end position="63"/>
    </location>
</feature>
<keyword evidence="4 6" id="KW-1133">Transmembrane helix</keyword>
<evidence type="ECO:0000256" key="1">
    <source>
        <dbReference type="ARBA" id="ARBA00004651"/>
    </source>
</evidence>
<proteinExistence type="predicted"/>
<feature type="transmembrane region" description="Helical" evidence="6">
    <location>
        <begin position="161"/>
        <end position="182"/>
    </location>
</feature>
<comment type="caution">
    <text evidence="8">The sequence shown here is derived from an EMBL/GenBank/DDBJ whole genome shotgun (WGS) entry which is preliminary data.</text>
</comment>
<gene>
    <name evidence="8" type="ORF">GCM10010918_20790</name>
</gene>
<feature type="transmembrane region" description="Helical" evidence="6">
    <location>
        <begin position="350"/>
        <end position="371"/>
    </location>
</feature>
<dbReference type="PROSITE" id="PS50850">
    <property type="entry name" value="MFS"/>
    <property type="match status" value="1"/>
</dbReference>
<dbReference type="InterPro" id="IPR052714">
    <property type="entry name" value="MFS_Exporter"/>
</dbReference>
<sequence>MRESLWTKNFILLSCSNLFLFLAIEMLLPTLPIFAADQGSTESQIGLLLGFFTFAAVLSRPFTGAGVKRLGKKGLLLAGVIICLIGMASYYVAGTLSVLLLLRIVHGIGFGLATTMFGTVVSDVIPASRRGEGMVFFATGNAISFSLGPFLGIWVLEHYSYGGLFGFGVVILLLSLFFTLFVRLSPEGQAQIKASAKEREAEAAMREAAAARKLSWTHDVVERKALFPAVLGMMVGFAFGGLLSFITLFGIEKGLANIGYFFLVVAISEVLIRFVSGPLFDRKGRFWVLFPSAILCIVGCVLLYKTETTAMLLLAAVFYGLGFGALFPALQAWVINRVEPERRGVATATYYNLFDIGIGSGAILLGFAAMWTNYATMFLFSGLFFVLYLILYLVYERKQSIQGREQSNQAA</sequence>
<dbReference type="AlphaFoldDB" id="A0A917H2V0"/>
<keyword evidence="2" id="KW-0813">Transport</keyword>
<protein>
    <submittedName>
        <fullName evidence="8">MFS transporter</fullName>
    </submittedName>
</protein>
<keyword evidence="9" id="KW-1185">Reference proteome</keyword>
<dbReference type="Gene3D" id="1.20.1250.20">
    <property type="entry name" value="MFS general substrate transporter like domains"/>
    <property type="match status" value="2"/>
</dbReference>
<feature type="transmembrane region" description="Helical" evidence="6">
    <location>
        <begin position="377"/>
        <end position="395"/>
    </location>
</feature>
<keyword evidence="3 6" id="KW-0812">Transmembrane</keyword>
<evidence type="ECO:0000256" key="2">
    <source>
        <dbReference type="ARBA" id="ARBA00022448"/>
    </source>
</evidence>
<dbReference type="InterPro" id="IPR011701">
    <property type="entry name" value="MFS"/>
</dbReference>
<evidence type="ECO:0000313" key="9">
    <source>
        <dbReference type="Proteomes" id="UP000600247"/>
    </source>
</evidence>
<feature type="transmembrane region" description="Helical" evidence="6">
    <location>
        <begin position="225"/>
        <end position="249"/>
    </location>
</feature>
<feature type="transmembrane region" description="Helical" evidence="6">
    <location>
        <begin position="99"/>
        <end position="121"/>
    </location>
</feature>
<dbReference type="GO" id="GO:0022857">
    <property type="term" value="F:transmembrane transporter activity"/>
    <property type="evidence" value="ECO:0007669"/>
    <property type="project" value="InterPro"/>
</dbReference>
<feature type="transmembrane region" description="Helical" evidence="6">
    <location>
        <begin position="310"/>
        <end position="330"/>
    </location>
</feature>
<dbReference type="InterPro" id="IPR036259">
    <property type="entry name" value="MFS_trans_sf"/>
</dbReference>
<dbReference type="PANTHER" id="PTHR23531">
    <property type="entry name" value="QUINOLENE RESISTANCE PROTEIN NORA"/>
    <property type="match status" value="1"/>
</dbReference>
<organism evidence="8 9">
    <name type="scientific">Paenibacillus radicis</name>
    <name type="common">ex Gao et al. 2016</name>
    <dbReference type="NCBI Taxonomy" id="1737354"/>
    <lineage>
        <taxon>Bacteria</taxon>
        <taxon>Bacillati</taxon>
        <taxon>Bacillota</taxon>
        <taxon>Bacilli</taxon>
        <taxon>Bacillales</taxon>
        <taxon>Paenibacillaceae</taxon>
        <taxon>Paenibacillus</taxon>
    </lineage>
</organism>
<evidence type="ECO:0000256" key="5">
    <source>
        <dbReference type="ARBA" id="ARBA00023136"/>
    </source>
</evidence>
<dbReference type="SUPFAM" id="SSF103473">
    <property type="entry name" value="MFS general substrate transporter"/>
    <property type="match status" value="1"/>
</dbReference>